<evidence type="ECO:0000256" key="10">
    <source>
        <dbReference type="ARBA" id="ARBA00023295"/>
    </source>
</evidence>
<evidence type="ECO:0000256" key="3">
    <source>
        <dbReference type="ARBA" id="ARBA00001959"/>
    </source>
</evidence>
<evidence type="ECO:0000313" key="16">
    <source>
        <dbReference type="Proteomes" id="UP000198510"/>
    </source>
</evidence>
<dbReference type="GO" id="GO:0030246">
    <property type="term" value="F:carbohydrate binding"/>
    <property type="evidence" value="ECO:0007669"/>
    <property type="project" value="InterPro"/>
</dbReference>
<name>A0A1G8W9N2_9BACT</name>
<dbReference type="Pfam" id="PF02929">
    <property type="entry name" value="Bgal_small_N"/>
    <property type="match status" value="1"/>
</dbReference>
<dbReference type="InterPro" id="IPR032312">
    <property type="entry name" value="LacZ_4"/>
</dbReference>
<evidence type="ECO:0000256" key="7">
    <source>
        <dbReference type="ARBA" id="ARBA00013303"/>
    </source>
</evidence>
<dbReference type="PRINTS" id="PR00132">
    <property type="entry name" value="GLHYDRLASE2"/>
</dbReference>
<evidence type="ECO:0000259" key="14">
    <source>
        <dbReference type="SMART" id="SM01038"/>
    </source>
</evidence>
<comment type="cofactor">
    <cofactor evidence="2">
        <name>Ca(2+)</name>
        <dbReference type="ChEBI" id="CHEBI:29108"/>
    </cofactor>
</comment>
<dbReference type="SUPFAM" id="SSF51445">
    <property type="entry name" value="(Trans)glycosidases"/>
    <property type="match status" value="1"/>
</dbReference>
<dbReference type="GO" id="GO:0009341">
    <property type="term" value="C:beta-galactosidase complex"/>
    <property type="evidence" value="ECO:0007669"/>
    <property type="project" value="InterPro"/>
</dbReference>
<dbReference type="SUPFAM" id="SSF49303">
    <property type="entry name" value="beta-Galactosidase/glucuronidase domain"/>
    <property type="match status" value="2"/>
</dbReference>
<dbReference type="Gene3D" id="2.60.120.260">
    <property type="entry name" value="Galactose-binding domain-like"/>
    <property type="match status" value="1"/>
</dbReference>
<evidence type="ECO:0000313" key="15">
    <source>
        <dbReference type="EMBL" id="SDJ74787.1"/>
    </source>
</evidence>
<dbReference type="InterPro" id="IPR050347">
    <property type="entry name" value="Bact_Beta-galactosidase"/>
</dbReference>
<comment type="subunit">
    <text evidence="5">Monomer.</text>
</comment>
<evidence type="ECO:0000256" key="11">
    <source>
        <dbReference type="ARBA" id="ARBA00032230"/>
    </source>
</evidence>
<evidence type="ECO:0000256" key="2">
    <source>
        <dbReference type="ARBA" id="ARBA00001913"/>
    </source>
</evidence>
<keyword evidence="8 12" id="KW-0378">Hydrolase</keyword>
<feature type="domain" description="Beta galactosidase small chain/" evidence="14">
    <location>
        <begin position="764"/>
        <end position="1038"/>
    </location>
</feature>
<dbReference type="SUPFAM" id="SSF49785">
    <property type="entry name" value="Galactose-binding domain-like"/>
    <property type="match status" value="1"/>
</dbReference>
<evidence type="ECO:0000256" key="4">
    <source>
        <dbReference type="ARBA" id="ARBA00007401"/>
    </source>
</evidence>
<keyword evidence="9" id="KW-0106">Calcium</keyword>
<dbReference type="InterPro" id="IPR036156">
    <property type="entry name" value="Beta-gal/glucu_dom_sf"/>
</dbReference>
<dbReference type="InterPro" id="IPR004199">
    <property type="entry name" value="B-gal_small/dom_5"/>
</dbReference>
<dbReference type="InterPro" id="IPR017853">
    <property type="entry name" value="GH"/>
</dbReference>
<evidence type="ECO:0000256" key="8">
    <source>
        <dbReference type="ARBA" id="ARBA00022801"/>
    </source>
</evidence>
<dbReference type="PROSITE" id="PS00719">
    <property type="entry name" value="GLYCOSYL_HYDROL_F2_1"/>
    <property type="match status" value="1"/>
</dbReference>
<dbReference type="PROSITE" id="PS00608">
    <property type="entry name" value="GLYCOSYL_HYDROL_F2_2"/>
    <property type="match status" value="1"/>
</dbReference>
<dbReference type="SUPFAM" id="SSF74650">
    <property type="entry name" value="Galactose mutarotase-like"/>
    <property type="match status" value="1"/>
</dbReference>
<dbReference type="InterPro" id="IPR011013">
    <property type="entry name" value="Gal_mutarotase_sf_dom"/>
</dbReference>
<keyword evidence="13" id="KW-0732">Signal</keyword>
<feature type="signal peptide" evidence="13">
    <location>
        <begin position="1"/>
        <end position="18"/>
    </location>
</feature>
<dbReference type="GO" id="GO:0005990">
    <property type="term" value="P:lactose catabolic process"/>
    <property type="evidence" value="ECO:0007669"/>
    <property type="project" value="TreeGrafter"/>
</dbReference>
<dbReference type="SMART" id="SM01038">
    <property type="entry name" value="Bgal_small_N"/>
    <property type="match status" value="1"/>
</dbReference>
<dbReference type="Pfam" id="PF02836">
    <property type="entry name" value="Glyco_hydro_2_C"/>
    <property type="match status" value="1"/>
</dbReference>
<dbReference type="InterPro" id="IPR006101">
    <property type="entry name" value="Glyco_hydro_2"/>
</dbReference>
<dbReference type="FunFam" id="3.20.20.80:FF:000018">
    <property type="entry name" value="Beta-galactosidase"/>
    <property type="match status" value="1"/>
</dbReference>
<dbReference type="Gene3D" id="3.20.20.80">
    <property type="entry name" value="Glycosidases"/>
    <property type="match status" value="1"/>
</dbReference>
<dbReference type="OrthoDB" id="9802773at2"/>
<dbReference type="EMBL" id="FNFO01000001">
    <property type="protein sequence ID" value="SDJ74787.1"/>
    <property type="molecule type" value="Genomic_DNA"/>
</dbReference>
<dbReference type="InterPro" id="IPR006103">
    <property type="entry name" value="Glyco_hydro_2_cat"/>
</dbReference>
<reference evidence="15 16" key="1">
    <citation type="submission" date="2016-10" db="EMBL/GenBank/DDBJ databases">
        <authorList>
            <person name="de Groot N.N."/>
        </authorList>
    </citation>
    <scope>NUCLEOTIDE SEQUENCE [LARGE SCALE GENOMIC DNA]</scope>
    <source>
        <strain evidence="15 16">DSM 25186</strain>
    </source>
</reference>
<evidence type="ECO:0000256" key="12">
    <source>
        <dbReference type="RuleBase" id="RU361154"/>
    </source>
</evidence>
<dbReference type="InterPro" id="IPR006104">
    <property type="entry name" value="Glyco_hydro_2_N"/>
</dbReference>
<feature type="chain" id="PRO_5011501103" description="Beta-galactosidase" evidence="13">
    <location>
        <begin position="19"/>
        <end position="1070"/>
    </location>
</feature>
<accession>A0A1G8W9N2</accession>
<evidence type="ECO:0000256" key="1">
    <source>
        <dbReference type="ARBA" id="ARBA00001412"/>
    </source>
</evidence>
<keyword evidence="16" id="KW-1185">Reference proteome</keyword>
<evidence type="ECO:0000256" key="13">
    <source>
        <dbReference type="SAM" id="SignalP"/>
    </source>
</evidence>
<evidence type="ECO:0000256" key="6">
    <source>
        <dbReference type="ARBA" id="ARBA00012756"/>
    </source>
</evidence>
<dbReference type="InterPro" id="IPR013783">
    <property type="entry name" value="Ig-like_fold"/>
</dbReference>
<dbReference type="Gene3D" id="2.70.98.10">
    <property type="match status" value="1"/>
</dbReference>
<evidence type="ECO:0000256" key="5">
    <source>
        <dbReference type="ARBA" id="ARBA00011245"/>
    </source>
</evidence>
<comment type="catalytic activity">
    <reaction evidence="1 12">
        <text>Hydrolysis of terminal non-reducing beta-D-galactose residues in beta-D-galactosides.</text>
        <dbReference type="EC" id="3.2.1.23"/>
    </reaction>
</comment>
<organism evidence="15 16">
    <name type="scientific">Catalinimonas alkaloidigena</name>
    <dbReference type="NCBI Taxonomy" id="1075417"/>
    <lineage>
        <taxon>Bacteria</taxon>
        <taxon>Pseudomonadati</taxon>
        <taxon>Bacteroidota</taxon>
        <taxon>Cytophagia</taxon>
        <taxon>Cytophagales</taxon>
        <taxon>Catalimonadaceae</taxon>
        <taxon>Catalinimonas</taxon>
    </lineage>
</organism>
<dbReference type="InterPro" id="IPR014718">
    <property type="entry name" value="GH-type_carb-bd"/>
</dbReference>
<dbReference type="Pfam" id="PF02837">
    <property type="entry name" value="Glyco_hydro_2_N"/>
    <property type="match status" value="1"/>
</dbReference>
<sequence>MMKAFWISCLLCAGPLWAQETPPDWMNPGMIGQHKQPAHAHFIPYQGTAASRTLKPEESERRLLLNGTWDFKWMANPDAVPERFWEQNGDWVQLPVPSNWQVWGQLNGQDWDVPIYTNIKHPFEADPPRVPRDYNPTGLYRKSFTPPADWQDKRVFLTFEGVQSAFYLWVNGEKVGYSQGSMTPAEWDVTPYLKAGENTLAAEVIRWSDGSYLEDQDFWRLSGIFRDVYLTARPPVYMQDFHVVTDLDDQYQNATLRLQLTLKNGGKRTSRKERIRVTLASLDGRALLVDELAGPKRIEEGEAVTLSYETPVPTPALWTAETPNLYLLSLELLDAKKHIGEATTVRIGFREVEQKGGQILVNGKPVLFKGVNRHELEPETGRVVTEAMMRKDIELMKQHNINAVRTSHYPNATRWYELCDEYGLYVMDEANIESHELWSWKKQYIGDWPEWKEAFVDRGRSMAERDKNHASIIFWSLGNEAGMGQNFYAMADTIRAIDPTRPIHYESLNEYPGLSEFDIISTMYPSTDRMIELMNQDPSRPVILNEYAHAMGNSVGNLQEYWDVIERYPRMQGAFIWDWVDQGLLKKLDDGRTYFAYGGDYGDTPNDKNFNFNGLVGPDRTPEPELLEVKRVYQHVKFRPVDLAAGKIRLKNGYFFTNLSAYDLTWTLTANGNVVQKGRTDAPTLAPGDSVALNLPIEALVPQPGQEYLLRVGLAQKQKTLWSPEGFEVASHQFRLPIETERVEERPLTEMADVRLQKGKESWTVTGEGFTLTFDAQSGMLTSWQAEGQELITQGPRLNLWRAPTDNDDGGGDRSFGTQWRNAGLQHLTPTLDQIVARQVRPQVVQVAVRQRYEATGGATIYEGRYTIYGSGDVLIDHTIVPDSTLPVLPRVGVQWHVPADEELMTWYGRGPQESYADRQQSAYVGLYSGSVRDQVTNYGKPQENGNKSDVRWVAFTDRNGRGLFIAGDSLLNVSAHHYTLETLTNAKHPTDLEDGPDITVHLDLHQAGLGGDDSWNPRTHVPYQLTPRTYRYQTRLVPVSGELTAPQRYRLPPVEPMKTPFEANTRRSR</sequence>
<comment type="similarity">
    <text evidence="4 12">Belongs to the glycosyl hydrolase 2 family.</text>
</comment>
<keyword evidence="10 12" id="KW-0326">Glycosidase</keyword>
<dbReference type="InterPro" id="IPR023230">
    <property type="entry name" value="Glyco_hydro_2_CS"/>
</dbReference>
<evidence type="ECO:0000256" key="9">
    <source>
        <dbReference type="ARBA" id="ARBA00022837"/>
    </source>
</evidence>
<protein>
    <recommendedName>
        <fullName evidence="7 12">Beta-galactosidase</fullName>
        <ecNumber evidence="6 12">3.2.1.23</ecNumber>
    </recommendedName>
    <alternativeName>
        <fullName evidence="11 12">Lactase</fullName>
    </alternativeName>
</protein>
<dbReference type="PANTHER" id="PTHR46323">
    <property type="entry name" value="BETA-GALACTOSIDASE"/>
    <property type="match status" value="1"/>
</dbReference>
<dbReference type="STRING" id="1075417.SAMN05421823_1015"/>
<dbReference type="RefSeq" id="WP_143017035.1">
    <property type="nucleotide sequence ID" value="NZ_FNFO01000001.1"/>
</dbReference>
<proteinExistence type="inferred from homology"/>
<dbReference type="InterPro" id="IPR008979">
    <property type="entry name" value="Galactose-bd-like_sf"/>
</dbReference>
<dbReference type="InterPro" id="IPR006102">
    <property type="entry name" value="Ig-like_GH2"/>
</dbReference>
<dbReference type="AlphaFoldDB" id="A0A1G8W9N2"/>
<dbReference type="PANTHER" id="PTHR46323:SF2">
    <property type="entry name" value="BETA-GALACTOSIDASE"/>
    <property type="match status" value="1"/>
</dbReference>
<dbReference type="EC" id="3.2.1.23" evidence="6 12"/>
<dbReference type="Pfam" id="PF16353">
    <property type="entry name" value="LacZ_4"/>
    <property type="match status" value="1"/>
</dbReference>
<dbReference type="GO" id="GO:0004565">
    <property type="term" value="F:beta-galactosidase activity"/>
    <property type="evidence" value="ECO:0007669"/>
    <property type="project" value="UniProtKB-EC"/>
</dbReference>
<dbReference type="Pfam" id="PF00703">
    <property type="entry name" value="Glyco_hydro_2"/>
    <property type="match status" value="1"/>
</dbReference>
<gene>
    <name evidence="15" type="ORF">SAMN05421823_1015</name>
</gene>
<dbReference type="Proteomes" id="UP000198510">
    <property type="component" value="Unassembled WGS sequence"/>
</dbReference>
<comment type="cofactor">
    <cofactor evidence="3">
        <name>Na(+)</name>
        <dbReference type="ChEBI" id="CHEBI:29101"/>
    </cofactor>
</comment>
<dbReference type="InterPro" id="IPR023232">
    <property type="entry name" value="Glyco_hydro_2_AS"/>
</dbReference>
<dbReference type="Gene3D" id="2.60.40.10">
    <property type="entry name" value="Immunoglobulins"/>
    <property type="match status" value="2"/>
</dbReference>